<dbReference type="PRINTS" id="PR00702">
    <property type="entry name" value="ACRIFLAVINRP"/>
</dbReference>
<dbReference type="InterPro" id="IPR001036">
    <property type="entry name" value="Acrflvin-R"/>
</dbReference>
<dbReference type="SUPFAM" id="SSF82866">
    <property type="entry name" value="Multidrug efflux transporter AcrB transmembrane domain"/>
    <property type="match status" value="1"/>
</dbReference>
<comment type="caution">
    <text evidence="2">The sequence shown here is derived from an EMBL/GenBank/DDBJ whole genome shotgun (WGS) entry which is preliminary data.</text>
</comment>
<keyword evidence="1" id="KW-0472">Membrane</keyword>
<accession>A0A2H0XVD6</accession>
<proteinExistence type="predicted"/>
<dbReference type="GO" id="GO:0005886">
    <property type="term" value="C:plasma membrane"/>
    <property type="evidence" value="ECO:0007669"/>
    <property type="project" value="TreeGrafter"/>
</dbReference>
<dbReference type="Pfam" id="PF00873">
    <property type="entry name" value="ACR_tran"/>
    <property type="match status" value="1"/>
</dbReference>
<keyword evidence="1" id="KW-1133">Transmembrane helix</keyword>
<name>A0A2H0XVD6_UNCSA</name>
<evidence type="ECO:0000313" key="2">
    <source>
        <dbReference type="EMBL" id="PIS28883.1"/>
    </source>
</evidence>
<evidence type="ECO:0000313" key="3">
    <source>
        <dbReference type="Proteomes" id="UP000231343"/>
    </source>
</evidence>
<keyword evidence="1" id="KW-0812">Transmembrane</keyword>
<dbReference type="Gene3D" id="3.30.2090.10">
    <property type="entry name" value="Multidrug efflux transporter AcrB TolC docking domain, DN and DC subdomains"/>
    <property type="match status" value="1"/>
</dbReference>
<dbReference type="EMBL" id="PEYM01000113">
    <property type="protein sequence ID" value="PIS28883.1"/>
    <property type="molecule type" value="Genomic_DNA"/>
</dbReference>
<evidence type="ECO:0000256" key="1">
    <source>
        <dbReference type="SAM" id="Phobius"/>
    </source>
</evidence>
<gene>
    <name evidence="2" type="ORF">COT42_06820</name>
</gene>
<feature type="transmembrane region" description="Helical" evidence="1">
    <location>
        <begin position="103"/>
        <end position="123"/>
    </location>
</feature>
<feature type="transmembrane region" description="Helical" evidence="1">
    <location>
        <begin position="77"/>
        <end position="96"/>
    </location>
</feature>
<dbReference type="PANTHER" id="PTHR32063:SF33">
    <property type="entry name" value="RND SUPERFAMILY EFFLUX PUMP PERMEASE COMPONENT"/>
    <property type="match status" value="1"/>
</dbReference>
<dbReference type="AlphaFoldDB" id="A0A2H0XVD6"/>
<feature type="transmembrane region" description="Helical" evidence="1">
    <location>
        <begin position="183"/>
        <end position="202"/>
    </location>
</feature>
<feature type="transmembrane region" description="Helical" evidence="1">
    <location>
        <begin position="214"/>
        <end position="237"/>
    </location>
</feature>
<dbReference type="InterPro" id="IPR027463">
    <property type="entry name" value="AcrB_DN_DC_subdom"/>
</dbReference>
<dbReference type="GO" id="GO:0042910">
    <property type="term" value="F:xenobiotic transmembrane transporter activity"/>
    <property type="evidence" value="ECO:0007669"/>
    <property type="project" value="TreeGrafter"/>
</dbReference>
<dbReference type="Proteomes" id="UP000231343">
    <property type="component" value="Unassembled WGS sequence"/>
</dbReference>
<reference evidence="2 3" key="1">
    <citation type="submission" date="2017-09" db="EMBL/GenBank/DDBJ databases">
        <title>Depth-based differentiation of microbial function through sediment-hosted aquifers and enrichment of novel symbionts in the deep terrestrial subsurface.</title>
        <authorList>
            <person name="Probst A.J."/>
            <person name="Ladd B."/>
            <person name="Jarett J.K."/>
            <person name="Geller-Mcgrath D.E."/>
            <person name="Sieber C.M."/>
            <person name="Emerson J.B."/>
            <person name="Anantharaman K."/>
            <person name="Thomas B.C."/>
            <person name="Malmstrom R."/>
            <person name="Stieglmeier M."/>
            <person name="Klingl A."/>
            <person name="Woyke T."/>
            <person name="Ryan C.M."/>
            <person name="Banfield J.F."/>
        </authorList>
    </citation>
    <scope>NUCLEOTIDE SEQUENCE [LARGE SCALE GENOMIC DNA]</scope>
    <source>
        <strain evidence="2">CG08_land_8_20_14_0_20_45_16</strain>
    </source>
</reference>
<feature type="transmembrane region" description="Helical" evidence="1">
    <location>
        <begin position="129"/>
        <end position="150"/>
    </location>
</feature>
<dbReference type="Gene3D" id="1.20.1640.10">
    <property type="entry name" value="Multidrug efflux transporter AcrB transmembrane domain"/>
    <property type="match status" value="1"/>
</dbReference>
<organism evidence="2 3">
    <name type="scientific">Candidatus Saganbacteria bacterium CG08_land_8_20_14_0_20_45_16</name>
    <dbReference type="NCBI Taxonomy" id="2014293"/>
    <lineage>
        <taxon>Bacteria</taxon>
        <taxon>Bacillati</taxon>
        <taxon>Saganbacteria</taxon>
    </lineage>
</organism>
<protein>
    <submittedName>
        <fullName evidence="2">AcrB/AcrD/AcrF family protein</fullName>
    </submittedName>
</protein>
<sequence length="257" mass="28768">LGSFIIFEEKASVQGIPHEDGDRSLQITAELDQTKVNARDYTKVLREKFEPMVAKYPDFRVKFGGTEQFTNEVLSGFFWAMIIAMLVIYLILVVLFNSFSEPLIVMLAIPFGLVGVIFAFLIHGETMSFLALIGILGLAGVVVNNSLVMLKFLNDKEEDICQKNEVLTLQHVADAATQRFRPITLTTVTTVAGLLPSLYGLFGGRVDFLFPRLLSLSWGLVFSTFITLFLIPCFYLVERNVSIWASKKFGKFKRCGG</sequence>
<feature type="non-terminal residue" evidence="2">
    <location>
        <position position="1"/>
    </location>
</feature>
<dbReference type="PANTHER" id="PTHR32063">
    <property type="match status" value="1"/>
</dbReference>
<dbReference type="Gene3D" id="3.30.70.1440">
    <property type="entry name" value="Multidrug efflux transporter AcrB pore domain"/>
    <property type="match status" value="1"/>
</dbReference>